<dbReference type="InterPro" id="IPR036611">
    <property type="entry name" value="Trigger_fac_ribosome-bd_sf"/>
</dbReference>
<evidence type="ECO:0000256" key="10">
    <source>
        <dbReference type="ARBA" id="ARBA00024849"/>
    </source>
</evidence>
<dbReference type="EC" id="5.2.1.8" evidence="3 12"/>
<dbReference type="PANTHER" id="PTHR30560">
    <property type="entry name" value="TRIGGER FACTOR CHAPERONE AND PEPTIDYL-PROLYL CIS/TRANS ISOMERASE"/>
    <property type="match status" value="1"/>
</dbReference>
<evidence type="ECO:0000256" key="1">
    <source>
        <dbReference type="ARBA" id="ARBA00000971"/>
    </source>
</evidence>
<evidence type="ECO:0000256" key="6">
    <source>
        <dbReference type="ARBA" id="ARBA00023110"/>
    </source>
</evidence>
<dbReference type="PIRSF" id="PIRSF003095">
    <property type="entry name" value="Trigger_factor"/>
    <property type="match status" value="1"/>
</dbReference>
<dbReference type="PROSITE" id="PS50059">
    <property type="entry name" value="FKBP_PPIASE"/>
    <property type="match status" value="1"/>
</dbReference>
<dbReference type="Pfam" id="PF05697">
    <property type="entry name" value="Trigger_N"/>
    <property type="match status" value="1"/>
</dbReference>
<dbReference type="InterPro" id="IPR008881">
    <property type="entry name" value="Trigger_fac_ribosome-bd_bac"/>
</dbReference>
<evidence type="ECO:0000256" key="5">
    <source>
        <dbReference type="ARBA" id="ARBA00022618"/>
    </source>
</evidence>
<dbReference type="InterPro" id="IPR046357">
    <property type="entry name" value="PPIase_dom_sf"/>
</dbReference>
<dbReference type="Gene3D" id="3.30.70.1050">
    <property type="entry name" value="Trigger factor ribosome-binding domain"/>
    <property type="match status" value="1"/>
</dbReference>
<evidence type="ECO:0000256" key="7">
    <source>
        <dbReference type="ARBA" id="ARBA00023186"/>
    </source>
</evidence>
<dbReference type="OrthoDB" id="9767721at2"/>
<dbReference type="InterPro" id="IPR027304">
    <property type="entry name" value="Trigger_fact/SurA_dom_sf"/>
</dbReference>
<dbReference type="SUPFAM" id="SSF54534">
    <property type="entry name" value="FKBP-like"/>
    <property type="match status" value="1"/>
</dbReference>
<dbReference type="InterPro" id="IPR005215">
    <property type="entry name" value="Trig_fac"/>
</dbReference>
<dbReference type="FunFam" id="3.10.50.40:FF:000001">
    <property type="entry name" value="Trigger factor"/>
    <property type="match status" value="1"/>
</dbReference>
<keyword evidence="8 12" id="KW-0413">Isomerase</keyword>
<dbReference type="Proteomes" id="UP000289862">
    <property type="component" value="Chromosome"/>
</dbReference>
<protein>
    <recommendedName>
        <fullName evidence="4 12">Trigger factor</fullName>
        <shortName evidence="12">TF</shortName>
        <ecNumber evidence="3 12">5.2.1.8</ecNumber>
    </recommendedName>
    <alternativeName>
        <fullName evidence="11 12">PPIase</fullName>
    </alternativeName>
</protein>
<keyword evidence="15" id="KW-0175">Coiled coil</keyword>
<evidence type="ECO:0000256" key="15">
    <source>
        <dbReference type="SAM" id="Coils"/>
    </source>
</evidence>
<evidence type="ECO:0000313" key="17">
    <source>
        <dbReference type="EMBL" id="VEU72686.1"/>
    </source>
</evidence>
<gene>
    <name evidence="17" type="primary">MCYN0725</name>
    <name evidence="12" type="synonym">tig</name>
    <name evidence="17" type="ORF">NCTC10186_00153</name>
</gene>
<dbReference type="InterPro" id="IPR037041">
    <property type="entry name" value="Trigger_fac_C_sf"/>
</dbReference>
<dbReference type="Gene3D" id="1.10.3120.10">
    <property type="entry name" value="Trigger factor, C-terminal domain"/>
    <property type="match status" value="1"/>
</dbReference>
<dbReference type="EMBL" id="LR215031">
    <property type="protein sequence ID" value="VEU72686.1"/>
    <property type="molecule type" value="Genomic_DNA"/>
</dbReference>
<dbReference type="GO" id="GO:0005737">
    <property type="term" value="C:cytoplasm"/>
    <property type="evidence" value="ECO:0007669"/>
    <property type="project" value="UniProtKB-SubCell"/>
</dbReference>
<dbReference type="HAMAP" id="MF_00303">
    <property type="entry name" value="Trigger_factor_Tig"/>
    <property type="match status" value="1"/>
</dbReference>
<dbReference type="GO" id="GO:0003755">
    <property type="term" value="F:peptidyl-prolyl cis-trans isomerase activity"/>
    <property type="evidence" value="ECO:0007669"/>
    <property type="project" value="UniProtKB-UniRule"/>
</dbReference>
<dbReference type="InterPro" id="IPR008880">
    <property type="entry name" value="Trigger_fac_C"/>
</dbReference>
<keyword evidence="5 12" id="KW-0132">Cell division</keyword>
<dbReference type="SUPFAM" id="SSF102735">
    <property type="entry name" value="Trigger factor ribosome-binding domain"/>
    <property type="match status" value="1"/>
</dbReference>
<comment type="similarity">
    <text evidence="2 12 14">Belongs to the FKBP-type PPIase family. Tig subfamily.</text>
</comment>
<evidence type="ECO:0000256" key="13">
    <source>
        <dbReference type="PROSITE-ProRule" id="PRU00277"/>
    </source>
</evidence>
<comment type="subcellular location">
    <subcellularLocation>
        <location evidence="12">Cytoplasm</location>
    </subcellularLocation>
    <text evidence="12">About half TF is bound to the ribosome near the polypeptide exit tunnel while the other half is free in the cytoplasm.</text>
</comment>
<evidence type="ECO:0000256" key="11">
    <source>
        <dbReference type="ARBA" id="ARBA00029986"/>
    </source>
</evidence>
<evidence type="ECO:0000259" key="16">
    <source>
        <dbReference type="PROSITE" id="PS50059"/>
    </source>
</evidence>
<comment type="domain">
    <text evidence="12">Consists of 3 domains; the N-terminus binds the ribosome, the middle domain has PPIase activity, while the C-terminus has intrinsic chaperone activity on its own.</text>
</comment>
<keyword evidence="6 12" id="KW-0697">Rotamase</keyword>
<evidence type="ECO:0000256" key="9">
    <source>
        <dbReference type="ARBA" id="ARBA00023306"/>
    </source>
</evidence>
<dbReference type="Gene3D" id="3.10.50.40">
    <property type="match status" value="1"/>
</dbReference>
<comment type="function">
    <text evidence="10 12">Involved in protein export. Acts as a chaperone by maintaining the newly synthesized protein in an open conformation. Functions as a peptidyl-prolyl cis-trans isomerase.</text>
</comment>
<keyword evidence="7 12" id="KW-0143">Chaperone</keyword>
<dbReference type="GO" id="GO:0044183">
    <property type="term" value="F:protein folding chaperone"/>
    <property type="evidence" value="ECO:0007669"/>
    <property type="project" value="TreeGrafter"/>
</dbReference>
<evidence type="ECO:0000256" key="12">
    <source>
        <dbReference type="HAMAP-Rule" id="MF_00303"/>
    </source>
</evidence>
<dbReference type="KEGG" id="mgal:NCTC10186_00153"/>
<keyword evidence="12" id="KW-0963">Cytoplasm</keyword>
<evidence type="ECO:0000313" key="18">
    <source>
        <dbReference type="Proteomes" id="UP000289862"/>
    </source>
</evidence>
<dbReference type="AlphaFoldDB" id="A0A449AZ04"/>
<dbReference type="Pfam" id="PF00254">
    <property type="entry name" value="FKBP_C"/>
    <property type="match status" value="1"/>
</dbReference>
<evidence type="ECO:0000256" key="3">
    <source>
        <dbReference type="ARBA" id="ARBA00013194"/>
    </source>
</evidence>
<feature type="domain" description="PPIase FKBP-type" evidence="16">
    <location>
        <begin position="164"/>
        <end position="244"/>
    </location>
</feature>
<dbReference type="Pfam" id="PF05698">
    <property type="entry name" value="Trigger_C"/>
    <property type="match status" value="1"/>
</dbReference>
<evidence type="ECO:0000256" key="2">
    <source>
        <dbReference type="ARBA" id="ARBA00005464"/>
    </source>
</evidence>
<dbReference type="InterPro" id="IPR001179">
    <property type="entry name" value="PPIase_FKBP_dom"/>
</dbReference>
<proteinExistence type="inferred from homology"/>
<dbReference type="GO" id="GO:0015031">
    <property type="term" value="P:protein transport"/>
    <property type="evidence" value="ECO:0007669"/>
    <property type="project" value="UniProtKB-UniRule"/>
</dbReference>
<accession>A0A449AZ04</accession>
<feature type="coiled-coil region" evidence="15">
    <location>
        <begin position="312"/>
        <end position="353"/>
    </location>
</feature>
<keyword evidence="18" id="KW-1185">Reference proteome</keyword>
<dbReference type="PANTHER" id="PTHR30560:SF3">
    <property type="entry name" value="TRIGGER FACTOR-LIKE PROTEIN TIG, CHLOROPLASTIC"/>
    <property type="match status" value="1"/>
</dbReference>
<dbReference type="NCBIfam" id="TIGR00115">
    <property type="entry name" value="tig"/>
    <property type="match status" value="1"/>
</dbReference>
<dbReference type="SUPFAM" id="SSF109998">
    <property type="entry name" value="Triger factor/SurA peptide-binding domain-like"/>
    <property type="match status" value="1"/>
</dbReference>
<name>A0A449AZ04_9BACT</name>
<organism evidence="17 18">
    <name type="scientific">Mycoplasmopsis gallopavonis</name>
    <dbReference type="NCBI Taxonomy" id="76629"/>
    <lineage>
        <taxon>Bacteria</taxon>
        <taxon>Bacillati</taxon>
        <taxon>Mycoplasmatota</taxon>
        <taxon>Mycoplasmoidales</taxon>
        <taxon>Metamycoplasmataceae</taxon>
        <taxon>Mycoplasmopsis</taxon>
    </lineage>
</organism>
<dbReference type="GO" id="GO:0043335">
    <property type="term" value="P:protein unfolding"/>
    <property type="evidence" value="ECO:0007669"/>
    <property type="project" value="TreeGrafter"/>
</dbReference>
<dbReference type="RefSeq" id="WP_119572052.1">
    <property type="nucleotide sequence ID" value="NZ_LR215031.1"/>
</dbReference>
<comment type="catalytic activity">
    <reaction evidence="1 12 13">
        <text>[protein]-peptidylproline (omega=180) = [protein]-peptidylproline (omega=0)</text>
        <dbReference type="Rhea" id="RHEA:16237"/>
        <dbReference type="Rhea" id="RHEA-COMP:10747"/>
        <dbReference type="Rhea" id="RHEA-COMP:10748"/>
        <dbReference type="ChEBI" id="CHEBI:83833"/>
        <dbReference type="ChEBI" id="CHEBI:83834"/>
        <dbReference type="EC" id="5.2.1.8"/>
    </reaction>
</comment>
<dbReference type="GO" id="GO:0051301">
    <property type="term" value="P:cell division"/>
    <property type="evidence" value="ECO:0007669"/>
    <property type="project" value="UniProtKB-KW"/>
</dbReference>
<dbReference type="GO" id="GO:0051083">
    <property type="term" value="P:'de novo' cotranslational protein folding"/>
    <property type="evidence" value="ECO:0007669"/>
    <property type="project" value="TreeGrafter"/>
</dbReference>
<keyword evidence="9 12" id="KW-0131">Cell cycle</keyword>
<evidence type="ECO:0000256" key="8">
    <source>
        <dbReference type="ARBA" id="ARBA00023235"/>
    </source>
</evidence>
<sequence>MIKLELKQELAQAEVIIEIPAEEVSKLVNNKVEIELKKVKVPGYRPGKAPKQEAIRRVDYAKVNQEVAKELLDKNLEKAIEKLTEEKLNGVRVLTDLATKEDGSVELKYFFVQAPNFENVNLEEIKVDLGQLVPTEDDKEKALNDLLERLALNKEITEGTTKLGDTVNINFKGFINDEPFDGGEAEGYDLVLGSNSFIPGFEDQLVGKELNWEGSINVKFPANYFSKEFQNKDAVFEVKINKIQRKDAPELTEELVKGFGITNVETIEDFKAWVANRARLNIFTTTTQKYLTDSIAKLVEVAKPVLHTSFIQEEIENIKKEFENQLKQFQIKKKEYLQLIKTTEEELENQFSEQAKARLVSEIAGQWLLQVKIKEVANQEDLAKLDESVFEFAPEEFKNMFLTESLKAEKLLELTKSDKLEEYKAVVKTFFTK</sequence>
<evidence type="ECO:0000256" key="14">
    <source>
        <dbReference type="RuleBase" id="RU003914"/>
    </source>
</evidence>
<dbReference type="GO" id="GO:0043022">
    <property type="term" value="F:ribosome binding"/>
    <property type="evidence" value="ECO:0007669"/>
    <property type="project" value="TreeGrafter"/>
</dbReference>
<reference evidence="17 18" key="1">
    <citation type="submission" date="2019-01" db="EMBL/GenBank/DDBJ databases">
        <authorList>
            <consortium name="Pathogen Informatics"/>
        </authorList>
    </citation>
    <scope>NUCLEOTIDE SEQUENCE [LARGE SCALE GENOMIC DNA]</scope>
    <source>
        <strain evidence="17 18">NCTC10186</strain>
    </source>
</reference>
<evidence type="ECO:0000256" key="4">
    <source>
        <dbReference type="ARBA" id="ARBA00016902"/>
    </source>
</evidence>